<dbReference type="InterPro" id="IPR012373">
    <property type="entry name" value="Ferrdict_sens_TM"/>
</dbReference>
<gene>
    <name evidence="3" type="ORF">WKV53_23605</name>
</gene>
<feature type="transmembrane region" description="Helical" evidence="1">
    <location>
        <begin position="94"/>
        <end position="111"/>
    </location>
</feature>
<proteinExistence type="predicted"/>
<name>A0ABU9B2H3_9BACT</name>
<dbReference type="PANTHER" id="PTHR30273:SF2">
    <property type="entry name" value="PROTEIN FECR"/>
    <property type="match status" value="1"/>
</dbReference>
<organism evidence="3 4">
    <name type="scientific">Luteolibacter soli</name>
    <dbReference type="NCBI Taxonomy" id="3135280"/>
    <lineage>
        <taxon>Bacteria</taxon>
        <taxon>Pseudomonadati</taxon>
        <taxon>Verrucomicrobiota</taxon>
        <taxon>Verrucomicrobiia</taxon>
        <taxon>Verrucomicrobiales</taxon>
        <taxon>Verrucomicrobiaceae</taxon>
        <taxon>Luteolibacter</taxon>
    </lineage>
</organism>
<keyword evidence="1" id="KW-1133">Transmembrane helix</keyword>
<dbReference type="InterPro" id="IPR006860">
    <property type="entry name" value="FecR"/>
</dbReference>
<keyword evidence="4" id="KW-1185">Reference proteome</keyword>
<dbReference type="RefSeq" id="WP_341407288.1">
    <property type="nucleotide sequence ID" value="NZ_JBBUKT010000012.1"/>
</dbReference>
<dbReference type="Proteomes" id="UP001371305">
    <property type="component" value="Unassembled WGS sequence"/>
</dbReference>
<feature type="domain" description="FecR protein" evidence="2">
    <location>
        <begin position="180"/>
        <end position="231"/>
    </location>
</feature>
<dbReference type="Pfam" id="PF13385">
    <property type="entry name" value="Laminin_G_3"/>
    <property type="match status" value="1"/>
</dbReference>
<dbReference type="InterPro" id="IPR013320">
    <property type="entry name" value="ConA-like_dom_sf"/>
</dbReference>
<reference evidence="3 4" key="1">
    <citation type="submission" date="2024-04" db="EMBL/GenBank/DDBJ databases">
        <title>Luteolibacter sp. isolated from soil.</title>
        <authorList>
            <person name="An J."/>
        </authorList>
    </citation>
    <scope>NUCLEOTIDE SEQUENCE [LARGE SCALE GENOMIC DNA]</scope>
    <source>
        <strain evidence="3 4">Y139</strain>
    </source>
</reference>
<dbReference type="Gene3D" id="2.60.120.200">
    <property type="match status" value="1"/>
</dbReference>
<dbReference type="EMBL" id="JBBUKT010000012">
    <property type="protein sequence ID" value="MEK7953521.1"/>
    <property type="molecule type" value="Genomic_DNA"/>
</dbReference>
<dbReference type="Pfam" id="PF04773">
    <property type="entry name" value="FecR"/>
    <property type="match status" value="1"/>
</dbReference>
<evidence type="ECO:0000259" key="2">
    <source>
        <dbReference type="Pfam" id="PF04773"/>
    </source>
</evidence>
<evidence type="ECO:0000256" key="1">
    <source>
        <dbReference type="SAM" id="Phobius"/>
    </source>
</evidence>
<evidence type="ECO:0000313" key="4">
    <source>
        <dbReference type="Proteomes" id="UP001371305"/>
    </source>
</evidence>
<sequence length="521" mass="56864">MKRQDEEIARLFAEDMEEAERSALAKRLEADPQALEVLGAHAVIEGLLGVALEDELTAERRHARLMEAVSRADQDEFLSGVQDKIRRHAWRNRIMAIAAMVVLGFSTWFFVGPGKVASVTRLETITWGGATPLTEGGELKPGTRLQFDSGLVELDMAGRGRMIVEGPADLELAEPMRSVLHRGRVLMRVTEAGHGYRLETSRGAVVDLGTEFGVSVSNEGVETHVLEGEVEAIPTDGAKVLLKKNDALRFDGNGSARIPADPGSFYTSLPPQRAGSPRAIHWPLEGAGSGSDTAELRGFPGGDYDMNSRAMEPGQKPAEVPGVFGHAFAFDGKGGYAESDFPGIGGREPRTVSFWVKVPQDFSLREGFGILSWGLFEGNNFGGVWQVSINPVEKEGPVGHLRVGAHGGQIIGATDLRDDQWHHVAVVLFEASQPDIGKHVLIYLDGKLEPISRRSLQELNTRTEGASHGVWLGRNITYNQSVPNHHDGGFFRGEVDEVFIFDTPLSQDEIRALKARNEMPR</sequence>
<protein>
    <submittedName>
        <fullName evidence="3">LamG-like jellyroll fold domain-containing protein</fullName>
    </submittedName>
</protein>
<comment type="caution">
    <text evidence="3">The sequence shown here is derived from an EMBL/GenBank/DDBJ whole genome shotgun (WGS) entry which is preliminary data.</text>
</comment>
<dbReference type="Gene3D" id="2.60.120.1440">
    <property type="match status" value="1"/>
</dbReference>
<evidence type="ECO:0000313" key="3">
    <source>
        <dbReference type="EMBL" id="MEK7953521.1"/>
    </source>
</evidence>
<dbReference type="PANTHER" id="PTHR30273">
    <property type="entry name" value="PERIPLASMIC SIGNAL SENSOR AND SIGMA FACTOR ACTIVATOR FECR-RELATED"/>
    <property type="match status" value="1"/>
</dbReference>
<accession>A0ABU9B2H3</accession>
<dbReference type="SUPFAM" id="SSF49899">
    <property type="entry name" value="Concanavalin A-like lectins/glucanases"/>
    <property type="match status" value="1"/>
</dbReference>
<keyword evidence="1" id="KW-0812">Transmembrane</keyword>
<keyword evidence="1" id="KW-0472">Membrane</keyword>